<comment type="caution">
    <text evidence="1">The sequence shown here is derived from an EMBL/GenBank/DDBJ whole genome shotgun (WGS) entry which is preliminary data.</text>
</comment>
<dbReference type="AlphaFoldDB" id="A0AAW2S4C2"/>
<evidence type="ECO:0000313" key="1">
    <source>
        <dbReference type="EMBL" id="KAL0386463.1"/>
    </source>
</evidence>
<dbReference type="PANTHER" id="PTHR33116">
    <property type="entry name" value="REVERSE TRANSCRIPTASE ZINC-BINDING DOMAIN-CONTAINING PROTEIN-RELATED-RELATED"/>
    <property type="match status" value="1"/>
</dbReference>
<dbReference type="PANTHER" id="PTHR33116:SF78">
    <property type="entry name" value="OS12G0587133 PROTEIN"/>
    <property type="match status" value="1"/>
</dbReference>
<evidence type="ECO:0008006" key="2">
    <source>
        <dbReference type="Google" id="ProtNLM"/>
    </source>
</evidence>
<accession>A0AAW2S4C2</accession>
<reference evidence="1" key="1">
    <citation type="submission" date="2020-06" db="EMBL/GenBank/DDBJ databases">
        <authorList>
            <person name="Li T."/>
            <person name="Hu X."/>
            <person name="Zhang T."/>
            <person name="Song X."/>
            <person name="Zhang H."/>
            <person name="Dai N."/>
            <person name="Sheng W."/>
            <person name="Hou X."/>
            <person name="Wei L."/>
        </authorList>
    </citation>
    <scope>NUCLEOTIDE SEQUENCE</scope>
    <source>
        <strain evidence="1">KEN1</strain>
        <tissue evidence="1">Leaf</tissue>
    </source>
</reference>
<feature type="non-terminal residue" evidence="1">
    <location>
        <position position="186"/>
    </location>
</feature>
<sequence length="186" mass="21098">MQLLKSVLSSLHTYWASVFILPKAIIKVIEGKMRAFLWKGSSGIGYAKVSWVQVCKPKKEGGLGIHRVLHMNQALMLKHVWRILQEDPRSIWVAWVLKHRLRNQTIWTYNSASASWCWRKLIKGTIDRQLPTRTSHYGAAVRLAAHDGIATRPIAVAVREKLRYSRDCGCASSHLPAAVRCDSLES</sequence>
<name>A0AAW2S4C2_9LAMI</name>
<dbReference type="EMBL" id="JACGWN010000142">
    <property type="protein sequence ID" value="KAL0386463.1"/>
    <property type="molecule type" value="Genomic_DNA"/>
</dbReference>
<proteinExistence type="predicted"/>
<organism evidence="1">
    <name type="scientific">Sesamum latifolium</name>
    <dbReference type="NCBI Taxonomy" id="2727402"/>
    <lineage>
        <taxon>Eukaryota</taxon>
        <taxon>Viridiplantae</taxon>
        <taxon>Streptophyta</taxon>
        <taxon>Embryophyta</taxon>
        <taxon>Tracheophyta</taxon>
        <taxon>Spermatophyta</taxon>
        <taxon>Magnoliopsida</taxon>
        <taxon>eudicotyledons</taxon>
        <taxon>Gunneridae</taxon>
        <taxon>Pentapetalae</taxon>
        <taxon>asterids</taxon>
        <taxon>lamiids</taxon>
        <taxon>Lamiales</taxon>
        <taxon>Pedaliaceae</taxon>
        <taxon>Sesamum</taxon>
    </lineage>
</organism>
<reference evidence="1" key="2">
    <citation type="journal article" date="2024" name="Plant">
        <title>Genomic evolution and insights into agronomic trait innovations of Sesamum species.</title>
        <authorList>
            <person name="Miao H."/>
            <person name="Wang L."/>
            <person name="Qu L."/>
            <person name="Liu H."/>
            <person name="Sun Y."/>
            <person name="Le M."/>
            <person name="Wang Q."/>
            <person name="Wei S."/>
            <person name="Zheng Y."/>
            <person name="Lin W."/>
            <person name="Duan Y."/>
            <person name="Cao H."/>
            <person name="Xiong S."/>
            <person name="Wang X."/>
            <person name="Wei L."/>
            <person name="Li C."/>
            <person name="Ma Q."/>
            <person name="Ju M."/>
            <person name="Zhao R."/>
            <person name="Li G."/>
            <person name="Mu C."/>
            <person name="Tian Q."/>
            <person name="Mei H."/>
            <person name="Zhang T."/>
            <person name="Gao T."/>
            <person name="Zhang H."/>
        </authorList>
    </citation>
    <scope>NUCLEOTIDE SEQUENCE</scope>
    <source>
        <strain evidence="1">KEN1</strain>
    </source>
</reference>
<gene>
    <name evidence="1" type="ORF">Slati_4601600</name>
</gene>
<protein>
    <recommendedName>
        <fullName evidence="2">Reverse transcriptase zinc-binding domain-containing protein</fullName>
    </recommendedName>
</protein>